<dbReference type="InterPro" id="IPR015421">
    <property type="entry name" value="PyrdxlP-dep_Trfase_major"/>
</dbReference>
<comment type="subunit">
    <text evidence="6">Homodimer.</text>
</comment>
<dbReference type="CDD" id="cd00378">
    <property type="entry name" value="SHMT"/>
    <property type="match status" value="1"/>
</dbReference>
<feature type="site" description="Plays an important role in substrate specificity" evidence="6">
    <location>
        <position position="230"/>
    </location>
</feature>
<proteinExistence type="inferred from homology"/>
<keyword evidence="3 6" id="KW-0554">One-carbon metabolism</keyword>
<evidence type="ECO:0000256" key="2">
    <source>
        <dbReference type="ARBA" id="ARBA00006376"/>
    </source>
</evidence>
<dbReference type="InterPro" id="IPR015424">
    <property type="entry name" value="PyrdxlP-dep_Trfase"/>
</dbReference>
<evidence type="ECO:0000256" key="3">
    <source>
        <dbReference type="ARBA" id="ARBA00022563"/>
    </source>
</evidence>
<feature type="binding site" evidence="6">
    <location>
        <position position="122"/>
    </location>
    <ligand>
        <name>(6S)-5,6,7,8-tetrahydrofolate</name>
        <dbReference type="ChEBI" id="CHEBI:57453"/>
    </ligand>
</feature>
<dbReference type="PANTHER" id="PTHR11680">
    <property type="entry name" value="SERINE HYDROXYMETHYLTRANSFERASE"/>
    <property type="match status" value="1"/>
</dbReference>
<feature type="domain" description="Serine hydroxymethyltransferase-like" evidence="7">
    <location>
        <begin position="9"/>
        <end position="386"/>
    </location>
</feature>
<keyword evidence="4 6" id="KW-0808">Transferase</keyword>
<dbReference type="InterPro" id="IPR019798">
    <property type="entry name" value="Ser_HO-MeTrfase_PLP_BS"/>
</dbReference>
<evidence type="ECO:0000313" key="9">
    <source>
        <dbReference type="Proteomes" id="UP001576774"/>
    </source>
</evidence>
<dbReference type="PANTHER" id="PTHR11680:SF35">
    <property type="entry name" value="SERINE HYDROXYMETHYLTRANSFERASE 1"/>
    <property type="match status" value="1"/>
</dbReference>
<evidence type="ECO:0000256" key="4">
    <source>
        <dbReference type="ARBA" id="ARBA00022679"/>
    </source>
</evidence>
<dbReference type="EC" id="2.1.2.1" evidence="6"/>
<evidence type="ECO:0000256" key="6">
    <source>
        <dbReference type="HAMAP-Rule" id="MF_00051"/>
    </source>
</evidence>
<dbReference type="InterPro" id="IPR049943">
    <property type="entry name" value="Ser_HO-MeTrfase-like"/>
</dbReference>
<organism evidence="8 9">
    <name type="scientific">Floridaenema aerugineum BLCC-F46</name>
    <dbReference type="NCBI Taxonomy" id="3153654"/>
    <lineage>
        <taxon>Bacteria</taxon>
        <taxon>Bacillati</taxon>
        <taxon>Cyanobacteriota</taxon>
        <taxon>Cyanophyceae</taxon>
        <taxon>Oscillatoriophycideae</taxon>
        <taxon>Aerosakkonematales</taxon>
        <taxon>Aerosakkonemataceae</taxon>
        <taxon>Floridanema</taxon>
        <taxon>Floridanema aerugineum</taxon>
    </lineage>
</organism>
<accession>A0ABV4WZ44</accession>
<comment type="subcellular location">
    <subcellularLocation>
        <location evidence="6">Cytoplasm</location>
    </subcellularLocation>
</comment>
<comment type="cofactor">
    <cofactor evidence="1 6">
        <name>pyridoxal 5'-phosphate</name>
        <dbReference type="ChEBI" id="CHEBI:597326"/>
    </cofactor>
</comment>
<name>A0ABV4WZ44_9CYAN</name>
<dbReference type="Gene3D" id="3.40.640.10">
    <property type="entry name" value="Type I PLP-dependent aspartate aminotransferase-like (Major domain)"/>
    <property type="match status" value="1"/>
</dbReference>
<keyword evidence="6" id="KW-0028">Amino-acid biosynthesis</keyword>
<keyword evidence="9" id="KW-1185">Reference proteome</keyword>
<dbReference type="PROSITE" id="PS00096">
    <property type="entry name" value="SHMT"/>
    <property type="match status" value="1"/>
</dbReference>
<evidence type="ECO:0000256" key="5">
    <source>
        <dbReference type="ARBA" id="ARBA00022898"/>
    </source>
</evidence>
<evidence type="ECO:0000313" key="8">
    <source>
        <dbReference type="EMBL" id="MFB2875784.1"/>
    </source>
</evidence>
<dbReference type="InterPro" id="IPR001085">
    <property type="entry name" value="Ser_HO-MeTrfase"/>
</dbReference>
<evidence type="ECO:0000259" key="7">
    <source>
        <dbReference type="Pfam" id="PF00464"/>
    </source>
</evidence>
<dbReference type="InterPro" id="IPR039429">
    <property type="entry name" value="SHMT-like_dom"/>
</dbReference>
<comment type="caution">
    <text evidence="8">The sequence shown here is derived from an EMBL/GenBank/DDBJ whole genome shotgun (WGS) entry which is preliminary data.</text>
</comment>
<comment type="function">
    <text evidence="6">Catalyzes the reversible interconversion of serine and glycine with tetrahydrofolate (THF) serving as the one-carbon carrier. This reaction serves as the major source of one-carbon groups required for the biosynthesis of purines, thymidylate, methionine, and other important biomolecules. Also exhibits THF-independent aldolase activity toward beta-hydroxyamino acids, producing glycine and aldehydes, via a retro-aldol mechanism.</text>
</comment>
<keyword evidence="5 6" id="KW-0663">Pyridoxal phosphate</keyword>
<comment type="catalytic activity">
    <reaction evidence="6">
        <text>(6R)-5,10-methylene-5,6,7,8-tetrahydrofolate + glycine + H2O = (6S)-5,6,7,8-tetrahydrofolate + L-serine</text>
        <dbReference type="Rhea" id="RHEA:15481"/>
        <dbReference type="ChEBI" id="CHEBI:15377"/>
        <dbReference type="ChEBI" id="CHEBI:15636"/>
        <dbReference type="ChEBI" id="CHEBI:33384"/>
        <dbReference type="ChEBI" id="CHEBI:57305"/>
        <dbReference type="ChEBI" id="CHEBI:57453"/>
        <dbReference type="EC" id="2.1.2.1"/>
    </reaction>
</comment>
<dbReference type="EMBL" id="JBHFNQ010000025">
    <property type="protein sequence ID" value="MFB2875784.1"/>
    <property type="molecule type" value="Genomic_DNA"/>
</dbReference>
<comment type="pathway">
    <text evidence="6">Amino-acid biosynthesis; glycine biosynthesis; glycine from L-serine: step 1/1.</text>
</comment>
<dbReference type="Pfam" id="PF00464">
    <property type="entry name" value="SHMT"/>
    <property type="match status" value="1"/>
</dbReference>
<reference evidence="8 9" key="1">
    <citation type="submission" date="2024-09" db="EMBL/GenBank/DDBJ databases">
        <title>Floridaenema gen nov. (Aerosakkonemataceae, Aerosakkonematales ord. nov., Cyanobacteria) from benthic tropical and subtropical fresh waters, with the description of four new species.</title>
        <authorList>
            <person name="Moretto J.A."/>
            <person name="Berthold D.E."/>
            <person name="Lefler F.W."/>
            <person name="Huang I.-S."/>
            <person name="Laughinghouse H. IV."/>
        </authorList>
    </citation>
    <scope>NUCLEOTIDE SEQUENCE [LARGE SCALE GENOMIC DNA]</scope>
    <source>
        <strain evidence="8 9">BLCC-F46</strain>
    </source>
</reference>
<dbReference type="RefSeq" id="WP_413268937.1">
    <property type="nucleotide sequence ID" value="NZ_JBHFNQ010000025.1"/>
</dbReference>
<dbReference type="HAMAP" id="MF_00051">
    <property type="entry name" value="SHMT"/>
    <property type="match status" value="1"/>
</dbReference>
<dbReference type="InterPro" id="IPR015422">
    <property type="entry name" value="PyrdxlP-dep_Trfase_small"/>
</dbReference>
<sequence length="427" mass="46386">MAQSNLEFLAQSDPLVAELIQKELQRQRDHLELIASENFTSAAVLAAQGSVLTNKYAEGLPGKRYYGGCEYIDQIEQIAIDRAKQLFGAAHANVQPHSGAQANFAVFLSLLQPGDAFMGMDLSHGGHLTHGSPVNVSGKWFKVSHYGVSRETEQLDYDQILDLAKQHRPKLIICGYSAYPRIIEFDKFREIADAVGAYLVADIAHIAGLVVTGHHPNPIPYCDVVTTTTHKTLRGPRGGLIMTRDPELGKQLDKSVFPGTQGGPLEHVISAKAVAFGEALKPEFKTYSGQVIENAKAMANQLVNRGFKIVSGGTDNHLMLVDLRSIGMTGKRADQLVSGVNITANKNTVPFDTESPFVTSGLRLGSPAMTTRGMGTAEFTEIADIIADRLLNPEDEAIAQDCRLRVASLCDRFPLYPHLSIPVPAMV</sequence>
<protein>
    <recommendedName>
        <fullName evidence="6">Serine hydroxymethyltransferase</fullName>
        <shortName evidence="6">SHMT</shortName>
        <shortName evidence="6">Serine methylase</shortName>
        <ecNumber evidence="6">2.1.2.1</ecNumber>
    </recommendedName>
</protein>
<comment type="similarity">
    <text evidence="2 6">Belongs to the SHMT family.</text>
</comment>
<dbReference type="PIRSF" id="PIRSF000412">
    <property type="entry name" value="SHMT"/>
    <property type="match status" value="1"/>
</dbReference>
<dbReference type="Gene3D" id="3.90.1150.10">
    <property type="entry name" value="Aspartate Aminotransferase, domain 1"/>
    <property type="match status" value="1"/>
</dbReference>
<feature type="binding site" evidence="6">
    <location>
        <begin position="355"/>
        <end position="357"/>
    </location>
    <ligand>
        <name>(6S)-5,6,7,8-tetrahydrofolate</name>
        <dbReference type="ChEBI" id="CHEBI:57453"/>
    </ligand>
</feature>
<dbReference type="GO" id="GO:0004372">
    <property type="term" value="F:glycine hydroxymethyltransferase activity"/>
    <property type="evidence" value="ECO:0007669"/>
    <property type="project" value="UniProtKB-EC"/>
</dbReference>
<comment type="pathway">
    <text evidence="6">One-carbon metabolism; tetrahydrofolate interconversion.</text>
</comment>
<feature type="binding site" evidence="6">
    <location>
        <begin position="126"/>
        <end position="128"/>
    </location>
    <ligand>
        <name>(6S)-5,6,7,8-tetrahydrofolate</name>
        <dbReference type="ChEBI" id="CHEBI:57453"/>
    </ligand>
</feature>
<evidence type="ECO:0000256" key="1">
    <source>
        <dbReference type="ARBA" id="ARBA00001933"/>
    </source>
</evidence>
<comment type="caution">
    <text evidence="6">Lacks conserved residue(s) required for the propagation of feature annotation.</text>
</comment>
<dbReference type="Proteomes" id="UP001576774">
    <property type="component" value="Unassembled WGS sequence"/>
</dbReference>
<dbReference type="SUPFAM" id="SSF53383">
    <property type="entry name" value="PLP-dependent transferases"/>
    <property type="match status" value="1"/>
</dbReference>
<feature type="modified residue" description="N6-(pyridoxal phosphate)lysine" evidence="6">
    <location>
        <position position="231"/>
    </location>
</feature>
<dbReference type="NCBIfam" id="NF000586">
    <property type="entry name" value="PRK00011.1"/>
    <property type="match status" value="1"/>
</dbReference>
<gene>
    <name evidence="6 8" type="primary">glyA</name>
    <name evidence="8" type="ORF">ACE1CC_02720</name>
</gene>
<keyword evidence="6" id="KW-0963">Cytoplasm</keyword>